<dbReference type="OrthoDB" id="9814359at2"/>
<organism evidence="4 5">
    <name type="scientific">Acinetobacter junii</name>
    <dbReference type="NCBI Taxonomy" id="40215"/>
    <lineage>
        <taxon>Bacteria</taxon>
        <taxon>Pseudomonadati</taxon>
        <taxon>Pseudomonadota</taxon>
        <taxon>Gammaproteobacteria</taxon>
        <taxon>Moraxellales</taxon>
        <taxon>Moraxellaceae</taxon>
        <taxon>Acinetobacter</taxon>
    </lineage>
</organism>
<proteinExistence type="predicted"/>
<evidence type="ECO:0000313" key="2">
    <source>
        <dbReference type="EMBL" id="MEK0253219.1"/>
    </source>
</evidence>
<evidence type="ECO:0000259" key="1">
    <source>
        <dbReference type="PROSITE" id="PS50846"/>
    </source>
</evidence>
<dbReference type="EMBL" id="JBBMLE010000049">
    <property type="protein sequence ID" value="MEK0253219.1"/>
    <property type="molecule type" value="Genomic_DNA"/>
</dbReference>
<accession>A0A2R4UR60</accession>
<keyword evidence="6" id="KW-1185">Reference proteome</keyword>
<dbReference type="CDD" id="cd00371">
    <property type="entry name" value="HMA"/>
    <property type="match status" value="1"/>
</dbReference>
<protein>
    <submittedName>
        <fullName evidence="4">Copper chaperone</fullName>
    </submittedName>
    <submittedName>
        <fullName evidence="2">Heavy-metal-associated domain-containing protein</fullName>
    </submittedName>
</protein>
<dbReference type="PROSITE" id="PS50846">
    <property type="entry name" value="HMA_2"/>
    <property type="match status" value="1"/>
</dbReference>
<dbReference type="SUPFAM" id="SSF55008">
    <property type="entry name" value="HMA, heavy metal-associated domain"/>
    <property type="match status" value="1"/>
</dbReference>
<dbReference type="EMBL" id="QEWH01000005">
    <property type="protein sequence ID" value="RBA50089.1"/>
    <property type="molecule type" value="Genomic_DNA"/>
</dbReference>
<evidence type="ECO:0000313" key="5">
    <source>
        <dbReference type="Proteomes" id="UP000253688"/>
    </source>
</evidence>
<evidence type="ECO:0000313" key="4">
    <source>
        <dbReference type="EMBL" id="RBA50089.1"/>
    </source>
</evidence>
<dbReference type="Proteomes" id="UP000679388">
    <property type="component" value="Chromosome"/>
</dbReference>
<evidence type="ECO:0000313" key="3">
    <source>
        <dbReference type="EMBL" id="QUY37416.1"/>
    </source>
</evidence>
<dbReference type="RefSeq" id="WP_004913856.1">
    <property type="nucleotide sequence ID" value="NZ_BBOS01000010.1"/>
</dbReference>
<name>A0A2R4UR60_ACIJU</name>
<dbReference type="KEGG" id="ajn:BVL33_06425"/>
<dbReference type="AlphaFoldDB" id="A0A2R4UR60"/>
<dbReference type="GeneID" id="70091730"/>
<dbReference type="InterPro" id="IPR006121">
    <property type="entry name" value="HMA_dom"/>
</dbReference>
<gene>
    <name evidence="4" type="ORF">DC346_00945</name>
    <name evidence="3" type="ORF">H2677_04320</name>
    <name evidence="2" type="ORF">WM018_12100</name>
</gene>
<sequence>MEFHVENMTCGGCARGVTRAIQALDANAKVIADPPSRKVTVETTATQEQVAEALTEAGFPPR</sequence>
<reference evidence="4 5" key="1">
    <citation type="submission" date="2018-04" db="EMBL/GenBank/DDBJ databases">
        <title>Acinetobacter junii Genome sequencing and assembly.</title>
        <authorList>
            <person name="Su J."/>
            <person name="Rensing C."/>
            <person name="Mazhar H.S."/>
        </authorList>
    </citation>
    <scope>NUCLEOTIDE SEQUENCE [LARGE SCALE GENOMIC DNA]</scope>
    <source>
        <strain evidence="4 5">SC22</strain>
    </source>
</reference>
<dbReference type="Gene3D" id="3.30.70.100">
    <property type="match status" value="1"/>
</dbReference>
<dbReference type="Pfam" id="PF00403">
    <property type="entry name" value="HMA"/>
    <property type="match status" value="1"/>
</dbReference>
<dbReference type="EMBL" id="CP059558">
    <property type="protein sequence ID" value="QUY37416.1"/>
    <property type="molecule type" value="Genomic_DNA"/>
</dbReference>
<dbReference type="Proteomes" id="UP001498501">
    <property type="component" value="Unassembled WGS sequence"/>
</dbReference>
<reference evidence="3" key="2">
    <citation type="submission" date="2020-07" db="EMBL/GenBank/DDBJ databases">
        <title>Acinetobacter junii strain YR7 chromosome and plasmid pNDM-YR7.</title>
        <authorList>
            <person name="Tang B."/>
        </authorList>
    </citation>
    <scope>NUCLEOTIDE SEQUENCE</scope>
    <source>
        <strain evidence="3">YR7</strain>
    </source>
</reference>
<dbReference type="Proteomes" id="UP000253688">
    <property type="component" value="Unassembled WGS sequence"/>
</dbReference>
<reference evidence="2 6" key="3">
    <citation type="submission" date="2024-03" db="EMBL/GenBank/DDBJ databases">
        <title>Cross-transmission of Acinetobacter junii carrying blaOXA-58 in a neonatal intensive care unit.</title>
        <authorList>
            <person name="Bour M."/>
            <person name="Potron A."/>
            <person name="Lecointe D."/>
        </authorList>
    </citation>
    <scope>NUCLEOTIDE SEQUENCE [LARGE SCALE GENOMIC DNA]</scope>
    <source>
        <strain evidence="2 6">21A3096 case 1</strain>
    </source>
</reference>
<dbReference type="GO" id="GO:0046872">
    <property type="term" value="F:metal ion binding"/>
    <property type="evidence" value="ECO:0007669"/>
    <property type="project" value="InterPro"/>
</dbReference>
<dbReference type="STRING" id="40215.BVL33_06425"/>
<evidence type="ECO:0000313" key="6">
    <source>
        <dbReference type="Proteomes" id="UP001498501"/>
    </source>
</evidence>
<feature type="domain" description="HMA" evidence="1">
    <location>
        <begin position="1"/>
        <end position="62"/>
    </location>
</feature>
<dbReference type="InterPro" id="IPR036163">
    <property type="entry name" value="HMA_dom_sf"/>
</dbReference>